<comment type="caution">
    <text evidence="1">The sequence shown here is derived from an EMBL/GenBank/DDBJ whole genome shotgun (WGS) entry which is preliminary data.</text>
</comment>
<evidence type="ECO:0008006" key="3">
    <source>
        <dbReference type="Google" id="ProtNLM"/>
    </source>
</evidence>
<protein>
    <recommendedName>
        <fullName evidence="3">Transcription factor domain-containing protein</fullName>
    </recommendedName>
</protein>
<reference evidence="1 2" key="1">
    <citation type="submission" date="2019-03" db="EMBL/GenBank/DDBJ databases">
        <title>Draft genome sequence of Xylaria hypoxylon DSM 108379, a ubiquitous saprotrophic-parasitic fungi on hardwood.</title>
        <authorList>
            <person name="Buettner E."/>
            <person name="Leonhardt S."/>
            <person name="Gebauer A.M."/>
            <person name="Liers C."/>
            <person name="Hofrichter M."/>
            <person name="Kellner H."/>
        </authorList>
    </citation>
    <scope>NUCLEOTIDE SEQUENCE [LARGE SCALE GENOMIC DNA]</scope>
    <source>
        <strain evidence="1 2">DSM 108379</strain>
    </source>
</reference>
<dbReference type="EMBL" id="SKBN01000159">
    <property type="protein sequence ID" value="TGJ81634.1"/>
    <property type="molecule type" value="Genomic_DNA"/>
</dbReference>
<sequence length="313" mass="34597">MHLAPEVENSADAPDVFGERILQVKLVDFWKRQCLTTRPEYDVLAAQERYDKFCTEFLLTMPPAFSLEPDTRWDSRLPKLGLQRQILHIAIFDSLCYNFRPALLQDCTQVELLPGYKQVLLSSHKKALASAALKVLERASTLHNMIGESHNRYPGIIIPTFEAAVPLLCLCADPGFPGETMDACLTAGRPHPLLTGMANLTRNECIQAIKDAVERLQALAELSKMAESGAQALASLIARIEFPSTQGQHQSNIIGTIDPTIQLIEAWKEEQMGNIGGAFTVRGTNSTFPVNWGGMEDLGESSWDKGSLPFSDI</sequence>
<keyword evidence="2" id="KW-1185">Reference proteome</keyword>
<organism evidence="1 2">
    <name type="scientific">Xylaria hypoxylon</name>
    <dbReference type="NCBI Taxonomy" id="37992"/>
    <lineage>
        <taxon>Eukaryota</taxon>
        <taxon>Fungi</taxon>
        <taxon>Dikarya</taxon>
        <taxon>Ascomycota</taxon>
        <taxon>Pezizomycotina</taxon>
        <taxon>Sordariomycetes</taxon>
        <taxon>Xylariomycetidae</taxon>
        <taxon>Xylariales</taxon>
        <taxon>Xylariaceae</taxon>
        <taxon>Xylaria</taxon>
    </lineage>
</organism>
<evidence type="ECO:0000313" key="2">
    <source>
        <dbReference type="Proteomes" id="UP000297716"/>
    </source>
</evidence>
<name>A0A4Z0YCF5_9PEZI</name>
<dbReference type="OrthoDB" id="5344325at2759"/>
<dbReference type="Proteomes" id="UP000297716">
    <property type="component" value="Unassembled WGS sequence"/>
</dbReference>
<accession>A0A4Z0YCF5</accession>
<evidence type="ECO:0000313" key="1">
    <source>
        <dbReference type="EMBL" id="TGJ81634.1"/>
    </source>
</evidence>
<proteinExistence type="predicted"/>
<dbReference type="AlphaFoldDB" id="A0A4Z0YCF5"/>
<dbReference type="CDD" id="cd12148">
    <property type="entry name" value="fungal_TF_MHR"/>
    <property type="match status" value="1"/>
</dbReference>
<dbReference type="STRING" id="37992.A0A4Z0YCF5"/>
<gene>
    <name evidence="1" type="ORF">E0Z10_g7124</name>
</gene>